<dbReference type="EMBL" id="JBHRSF010000003">
    <property type="protein sequence ID" value="MFC2993905.1"/>
    <property type="molecule type" value="Genomic_DNA"/>
</dbReference>
<dbReference type="GO" id="GO:0006281">
    <property type="term" value="P:DNA repair"/>
    <property type="evidence" value="ECO:0007669"/>
    <property type="project" value="InterPro"/>
</dbReference>
<dbReference type="GO" id="GO:0004519">
    <property type="term" value="F:endonuclease activity"/>
    <property type="evidence" value="ECO:0007669"/>
    <property type="project" value="UniProtKB-KW"/>
</dbReference>
<evidence type="ECO:0000313" key="3">
    <source>
        <dbReference type="Proteomes" id="UP000240957"/>
    </source>
</evidence>
<evidence type="ECO:0000313" key="4">
    <source>
        <dbReference type="Proteomes" id="UP001595455"/>
    </source>
</evidence>
<reference evidence="4" key="3">
    <citation type="journal article" date="2019" name="Int. J. Syst. Evol. Microbiol.">
        <title>The Global Catalogue of Microorganisms (GCM) 10K type strain sequencing project: providing services to taxonomists for standard genome sequencing and annotation.</title>
        <authorList>
            <consortium name="The Broad Institute Genomics Platform"/>
            <consortium name="The Broad Institute Genome Sequencing Center for Infectious Disease"/>
            <person name="Wu L."/>
            <person name="Ma J."/>
        </authorList>
    </citation>
    <scope>NUCLEOTIDE SEQUENCE [LARGE SCALE GENOMIC DNA]</scope>
    <source>
        <strain evidence="4">KCTC 62575</strain>
    </source>
</reference>
<dbReference type="Pfam" id="PF04493">
    <property type="entry name" value="Endonuclease_5"/>
    <property type="match status" value="1"/>
</dbReference>
<keyword evidence="2" id="KW-0255">Endonuclease</keyword>
<organism evidence="2 3">
    <name type="scientific">Acinetobacter sichuanensis</name>
    <dbReference type="NCBI Taxonomy" id="2136183"/>
    <lineage>
        <taxon>Bacteria</taxon>
        <taxon>Pseudomonadati</taxon>
        <taxon>Pseudomonadota</taxon>
        <taxon>Gammaproteobacteria</taxon>
        <taxon>Moraxellales</taxon>
        <taxon>Moraxellaceae</taxon>
        <taxon>Acinetobacter</taxon>
    </lineage>
</organism>
<evidence type="ECO:0000313" key="2">
    <source>
        <dbReference type="EMBL" id="RFC84909.1"/>
    </source>
</evidence>
<name>A0A371YTY2_9GAMM</name>
<dbReference type="Proteomes" id="UP001595455">
    <property type="component" value="Unassembled WGS sequence"/>
</dbReference>
<dbReference type="EMBL" id="PYIX02000003">
    <property type="protein sequence ID" value="RFC84909.1"/>
    <property type="molecule type" value="Genomic_DNA"/>
</dbReference>
<gene>
    <name evidence="1" type="ORF">ACFODO_01170</name>
    <name evidence="2" type="ORF">C9E89_003070</name>
</gene>
<accession>A0A371YTY2</accession>
<reference evidence="1" key="1">
    <citation type="journal article" date="2014" name="Int. J. Syst. Evol. Microbiol.">
        <title>Complete genome of a new Firmicutes species belonging to the dominant human colonic microbiota ('Ruminococcus bicirculans') reveals two chromosomes and a selective capacity to utilize plant glucans.</title>
        <authorList>
            <consortium name="NISC Comparative Sequencing Program"/>
            <person name="Wegmann U."/>
            <person name="Louis P."/>
            <person name="Goesmann A."/>
            <person name="Henrissat B."/>
            <person name="Duncan S.H."/>
            <person name="Flint H.J."/>
        </authorList>
    </citation>
    <scope>NUCLEOTIDE SEQUENCE</scope>
    <source>
        <strain evidence="1">KCTC 62575</strain>
    </source>
</reference>
<evidence type="ECO:0000313" key="1">
    <source>
        <dbReference type="EMBL" id="MFC2993905.1"/>
    </source>
</evidence>
<comment type="caution">
    <text evidence="2">The sequence shown here is derived from an EMBL/GenBank/DDBJ whole genome shotgun (WGS) entry which is preliminary data.</text>
</comment>
<dbReference type="AlphaFoldDB" id="A0A371YTY2"/>
<keyword evidence="2" id="KW-0378">Hydrolase</keyword>
<proteinExistence type="predicted"/>
<protein>
    <submittedName>
        <fullName evidence="2">Endonuclease V</fullName>
    </submittedName>
</protein>
<dbReference type="Gene3D" id="3.30.2170.10">
    <property type="entry name" value="archaeoglobus fulgidus dsm 4304 superfamily"/>
    <property type="match status" value="1"/>
</dbReference>
<dbReference type="OrthoDB" id="2593273at2"/>
<dbReference type="InterPro" id="IPR007581">
    <property type="entry name" value="Endonuclease-V"/>
</dbReference>
<dbReference type="RefSeq" id="WP_107006970.1">
    <property type="nucleotide sequence ID" value="NZ_JBHRSF010000003.1"/>
</dbReference>
<dbReference type="Proteomes" id="UP000240957">
    <property type="component" value="Unassembled WGS sequence"/>
</dbReference>
<sequence>MILIIDVHYRETGAYAVAGLIQDWDSQEFEQCYTLHITEVAEYIAGNFYKRELPCILQLLECIDKDFKYIVIDGYVQLGAEQQAGLGTHLWNALTHKKAIIGVAKNYYKDTPENCALYRGNSKKPLYITYKDIHLTDAKNYIAKMTGQYRIPDLIKKIDTLTRV</sequence>
<reference evidence="2 3" key="2">
    <citation type="submission" date="2018-08" db="EMBL/GenBank/DDBJ databases">
        <title>The draft genome of Acinetobacter sichuanensis strain WCHAc060041.</title>
        <authorList>
            <person name="Qin J."/>
            <person name="Feng Y."/>
            <person name="Zong Z."/>
        </authorList>
    </citation>
    <scope>NUCLEOTIDE SEQUENCE [LARGE SCALE GENOMIC DNA]</scope>
    <source>
        <strain evidence="2 3">WCHAc060041</strain>
    </source>
</reference>
<keyword evidence="2" id="KW-0540">Nuclease</keyword>
<keyword evidence="4" id="KW-1185">Reference proteome</keyword>
<reference evidence="1" key="4">
    <citation type="submission" date="2024-09" db="EMBL/GenBank/DDBJ databases">
        <authorList>
            <person name="Sun Q."/>
            <person name="Mori K."/>
        </authorList>
    </citation>
    <scope>NUCLEOTIDE SEQUENCE</scope>
    <source>
        <strain evidence="1">KCTC 62575</strain>
    </source>
</reference>